<feature type="compositionally biased region" description="Basic residues" evidence="6">
    <location>
        <begin position="296"/>
        <end position="314"/>
    </location>
</feature>
<evidence type="ECO:0000256" key="3">
    <source>
        <dbReference type="ARBA" id="ARBA00022517"/>
    </source>
</evidence>
<keyword evidence="8" id="KW-1185">Reference proteome</keyword>
<name>A0A0L0D489_THETB</name>
<dbReference type="AlphaFoldDB" id="A0A0L0D489"/>
<evidence type="ECO:0000256" key="4">
    <source>
        <dbReference type="ARBA" id="ARBA00023054"/>
    </source>
</evidence>
<dbReference type="eggNOG" id="KOG3080">
    <property type="taxonomic scope" value="Eukaryota"/>
</dbReference>
<dbReference type="EMBL" id="GL349445">
    <property type="protein sequence ID" value="KNC47177.1"/>
    <property type="molecule type" value="Genomic_DNA"/>
</dbReference>
<gene>
    <name evidence="7" type="ORF">AMSG_03605</name>
</gene>
<evidence type="ECO:0008006" key="9">
    <source>
        <dbReference type="Google" id="ProtNLM"/>
    </source>
</evidence>
<dbReference type="GO" id="GO:0042273">
    <property type="term" value="P:ribosomal large subunit biogenesis"/>
    <property type="evidence" value="ECO:0007669"/>
    <property type="project" value="TreeGrafter"/>
</dbReference>
<evidence type="ECO:0000313" key="8">
    <source>
        <dbReference type="Proteomes" id="UP000054408"/>
    </source>
</evidence>
<evidence type="ECO:0000313" key="7">
    <source>
        <dbReference type="EMBL" id="KNC47177.1"/>
    </source>
</evidence>
<dbReference type="GO" id="GO:0034399">
    <property type="term" value="C:nuclear periphery"/>
    <property type="evidence" value="ECO:0007669"/>
    <property type="project" value="TreeGrafter"/>
</dbReference>
<evidence type="ECO:0000256" key="2">
    <source>
        <dbReference type="ARBA" id="ARBA00007336"/>
    </source>
</evidence>
<dbReference type="GO" id="GO:0030687">
    <property type="term" value="C:preribosome, large subunit precursor"/>
    <property type="evidence" value="ECO:0007669"/>
    <property type="project" value="TreeGrafter"/>
</dbReference>
<keyword evidence="5" id="KW-0539">Nucleus</keyword>
<dbReference type="Proteomes" id="UP000054408">
    <property type="component" value="Unassembled WGS sequence"/>
</dbReference>
<dbReference type="GO" id="GO:0005730">
    <property type="term" value="C:nucleolus"/>
    <property type="evidence" value="ECO:0007669"/>
    <property type="project" value="UniProtKB-SubCell"/>
</dbReference>
<dbReference type="PANTHER" id="PTHR13028">
    <property type="entry name" value="RRNA PROCESSING PROTEIN EBNA1-BINDING PROTEIN-RELATED"/>
    <property type="match status" value="1"/>
</dbReference>
<dbReference type="GO" id="GO:0006364">
    <property type="term" value="P:rRNA processing"/>
    <property type="evidence" value="ECO:0007669"/>
    <property type="project" value="TreeGrafter"/>
</dbReference>
<dbReference type="GeneID" id="25563195"/>
<keyword evidence="4" id="KW-0175">Coiled coil</keyword>
<evidence type="ECO:0000256" key="1">
    <source>
        <dbReference type="ARBA" id="ARBA00004604"/>
    </source>
</evidence>
<comment type="similarity">
    <text evidence="2">Belongs to the EBP2 family.</text>
</comment>
<dbReference type="OrthoDB" id="443772at2759"/>
<dbReference type="RefSeq" id="XP_013759951.1">
    <property type="nucleotide sequence ID" value="XM_013904497.1"/>
</dbReference>
<dbReference type="Pfam" id="PF05890">
    <property type="entry name" value="Ebp2"/>
    <property type="match status" value="1"/>
</dbReference>
<dbReference type="PANTHER" id="PTHR13028:SF0">
    <property type="entry name" value="RRNA-PROCESSING PROTEIN EBP2-RELATED"/>
    <property type="match status" value="1"/>
</dbReference>
<accession>A0A0L0D489</accession>
<proteinExistence type="inferred from homology"/>
<feature type="region of interest" description="Disordered" evidence="6">
    <location>
        <begin position="224"/>
        <end position="314"/>
    </location>
</feature>
<evidence type="ECO:0000256" key="5">
    <source>
        <dbReference type="ARBA" id="ARBA00023242"/>
    </source>
</evidence>
<sequence>MSESDHSEVEFECESSSSSSFDIDKQRFLEEVANAPVEALAPRKPSYTNEEEVMEDKRKEIMLPKEWPWIETLDVTSAVAAEELIGDVENDFAREQMFYNQALAAALQARNYFAEHSIPANRPHDYFAETIKTDAHMERVRKHHVQQDLRIAAVEKRKREKVMKKFGKRVEAEKIQERALKKRAQAEVIKTWRKRRANALDDNDDVEFDLQLLDEAADAVAARAAKKPKLGPNGRPMANAKRRHKNEKYGFGGRQKHAKSNTKDSVDDFASDFSSRSKGKMMRGMPQRLSRGAKPAGKKKPSKRQGKRSRKNRR</sequence>
<organism evidence="7 8">
    <name type="scientific">Thecamonas trahens ATCC 50062</name>
    <dbReference type="NCBI Taxonomy" id="461836"/>
    <lineage>
        <taxon>Eukaryota</taxon>
        <taxon>Apusozoa</taxon>
        <taxon>Apusomonadida</taxon>
        <taxon>Apusomonadidae</taxon>
        <taxon>Thecamonas</taxon>
    </lineage>
</organism>
<dbReference type="InterPro" id="IPR008610">
    <property type="entry name" value="Ebp2"/>
</dbReference>
<protein>
    <recommendedName>
        <fullName evidence="9">rRNA-processing protein EBP2</fullName>
    </recommendedName>
</protein>
<comment type="subcellular location">
    <subcellularLocation>
        <location evidence="1">Nucleus</location>
        <location evidence="1">Nucleolus</location>
    </subcellularLocation>
</comment>
<dbReference type="OMA" id="RETMFHR"/>
<reference evidence="7 8" key="1">
    <citation type="submission" date="2010-05" db="EMBL/GenBank/DDBJ databases">
        <title>The Genome Sequence of Thecamonas trahens ATCC 50062.</title>
        <authorList>
            <consortium name="The Broad Institute Genome Sequencing Platform"/>
            <person name="Russ C."/>
            <person name="Cuomo C."/>
            <person name="Shea T."/>
            <person name="Young S.K."/>
            <person name="Zeng Q."/>
            <person name="Koehrsen M."/>
            <person name="Haas B."/>
            <person name="Borodovsky M."/>
            <person name="Guigo R."/>
            <person name="Alvarado L."/>
            <person name="Berlin A."/>
            <person name="Bochicchio J."/>
            <person name="Borenstein D."/>
            <person name="Chapman S."/>
            <person name="Chen Z."/>
            <person name="Freedman E."/>
            <person name="Gellesch M."/>
            <person name="Goldberg J."/>
            <person name="Griggs A."/>
            <person name="Gujja S."/>
            <person name="Heilman E."/>
            <person name="Heiman D."/>
            <person name="Hepburn T."/>
            <person name="Howarth C."/>
            <person name="Jen D."/>
            <person name="Larson L."/>
            <person name="Mehta T."/>
            <person name="Park D."/>
            <person name="Pearson M."/>
            <person name="Roberts A."/>
            <person name="Saif S."/>
            <person name="Shenoy N."/>
            <person name="Sisk P."/>
            <person name="Stolte C."/>
            <person name="Sykes S."/>
            <person name="Thomson T."/>
            <person name="Walk T."/>
            <person name="White J."/>
            <person name="Yandava C."/>
            <person name="Burger G."/>
            <person name="Gray M.W."/>
            <person name="Holland P.W.H."/>
            <person name="King N."/>
            <person name="Lang F.B.F."/>
            <person name="Roger A.J."/>
            <person name="Ruiz-Trillo I."/>
            <person name="Lander E."/>
            <person name="Nusbaum C."/>
        </authorList>
    </citation>
    <scope>NUCLEOTIDE SEQUENCE [LARGE SCALE GENOMIC DNA]</scope>
    <source>
        <strain evidence="7 8">ATCC 50062</strain>
    </source>
</reference>
<feature type="region of interest" description="Disordered" evidence="6">
    <location>
        <begin position="1"/>
        <end position="21"/>
    </location>
</feature>
<keyword evidence="3" id="KW-0690">Ribosome biogenesis</keyword>
<dbReference type="STRING" id="461836.A0A0L0D489"/>
<evidence type="ECO:0000256" key="6">
    <source>
        <dbReference type="SAM" id="MobiDB-lite"/>
    </source>
</evidence>